<keyword evidence="4" id="KW-1185">Reference proteome</keyword>
<evidence type="ECO:0000313" key="3">
    <source>
        <dbReference type="EMBL" id="KAL3428472.1"/>
    </source>
</evidence>
<name>A0ABR4PYM8_9HELO</name>
<protein>
    <recommendedName>
        <fullName evidence="2">HAUS augmin-like complex subunit 6 N-terminal domain-containing protein</fullName>
    </recommendedName>
</protein>
<feature type="compositionally biased region" description="Polar residues" evidence="1">
    <location>
        <begin position="750"/>
        <end position="765"/>
    </location>
</feature>
<accession>A0ABR4PYM8</accession>
<evidence type="ECO:0000313" key="4">
    <source>
        <dbReference type="Proteomes" id="UP001629113"/>
    </source>
</evidence>
<dbReference type="Proteomes" id="UP001629113">
    <property type="component" value="Unassembled WGS sequence"/>
</dbReference>
<proteinExistence type="predicted"/>
<sequence length="765" mass="84974">MASSSSSSSANPALARTRSLRAPPTTTGSLKLSSALAPPTGSGPSHVSLFLTNLRLLDLDRRDDWPGITTSVLTSKDAKKRIQCVEWGLYHLFALWDPEETRNVRSYKLQPFFPPLEPLQSLNLRAALYRCLDQAKKNGALGRDTVLRKTMLDECKGDRLEEVLSVFSNAVLQMTTHKKNPEGNAIAQRLASENFSYSGERTGLSSLILAHKVSLGKHLRDKNSARAQYQDFSELLDLHHRRATRRHEQLKESIDQKASDVEISRREITDVHEKFQKNWSGNSEWVESILYGDCTDSRGGLLASNFNQVWSHVEKGTIGDLEGKRHVGLLEQLDARVKDQAARLARWQDFGKTLSKKDTSPVKKDRPALKEVQAIDLRFDRHQILQTRGPVEVSEPSKLQDEYARLIGNMKAELNDVDKPKQKSSSQLANFSLPADDRESAPPSPVLSASPSPASPSPAPSKEDFMESEDDWASASSEVEGTSPGFNATNSTSRTPRSGSFQESTAITAPESTAKKSSPVELTESEDEDTIHAASTPRPLPVRQRQRTPSKTLSPKPIPSDFEAGEAPKDFVPQPAQEARRMSPTSIPSLDPEADLMADEILNSMAAASPSPSKPRHTLSLAERTRLSMARSSHSQYSDLHEDYDLQDLPRLALKSMKSSPLKTPDEVDPHADLIERTRRSMAGYEAAQKKAHVERRRSVKAAAKKERESSYFPKIQETIVEDLDHSVLIEGEPDYESVFKSRPKIATSPAISPTKSWNEQDLEE</sequence>
<feature type="domain" description="HAUS augmin-like complex subunit 6 N-terminal" evidence="2">
    <location>
        <begin position="50"/>
        <end position="280"/>
    </location>
</feature>
<evidence type="ECO:0000259" key="2">
    <source>
        <dbReference type="Pfam" id="PF14661"/>
    </source>
</evidence>
<dbReference type="EMBL" id="JBFCZG010000001">
    <property type="protein sequence ID" value="KAL3428472.1"/>
    <property type="molecule type" value="Genomic_DNA"/>
</dbReference>
<reference evidence="3 4" key="1">
    <citation type="submission" date="2024-06" db="EMBL/GenBank/DDBJ databases">
        <title>Complete genome of Phlyctema vagabunda strain 19-DSS-EL-015.</title>
        <authorList>
            <person name="Fiorenzani C."/>
        </authorList>
    </citation>
    <scope>NUCLEOTIDE SEQUENCE [LARGE SCALE GENOMIC DNA]</scope>
    <source>
        <strain evidence="3 4">19-DSS-EL-015</strain>
    </source>
</reference>
<feature type="region of interest" description="Disordered" evidence="1">
    <location>
        <begin position="687"/>
        <end position="708"/>
    </location>
</feature>
<feature type="compositionally biased region" description="Polar residues" evidence="1">
    <location>
        <begin position="484"/>
        <end position="511"/>
    </location>
</feature>
<feature type="region of interest" description="Disordered" evidence="1">
    <location>
        <begin position="1"/>
        <end position="43"/>
    </location>
</feature>
<feature type="region of interest" description="Disordered" evidence="1">
    <location>
        <begin position="739"/>
        <end position="765"/>
    </location>
</feature>
<feature type="region of interest" description="Disordered" evidence="1">
    <location>
        <begin position="433"/>
        <end position="591"/>
    </location>
</feature>
<dbReference type="InterPro" id="IPR028163">
    <property type="entry name" value="HAUS_6_N"/>
</dbReference>
<organism evidence="3 4">
    <name type="scientific">Phlyctema vagabunda</name>
    <dbReference type="NCBI Taxonomy" id="108571"/>
    <lineage>
        <taxon>Eukaryota</taxon>
        <taxon>Fungi</taxon>
        <taxon>Dikarya</taxon>
        <taxon>Ascomycota</taxon>
        <taxon>Pezizomycotina</taxon>
        <taxon>Leotiomycetes</taxon>
        <taxon>Helotiales</taxon>
        <taxon>Dermateaceae</taxon>
        <taxon>Phlyctema</taxon>
    </lineage>
</organism>
<evidence type="ECO:0000256" key="1">
    <source>
        <dbReference type="SAM" id="MobiDB-lite"/>
    </source>
</evidence>
<gene>
    <name evidence="3" type="ORF">PVAG01_01981</name>
</gene>
<dbReference type="Pfam" id="PF14661">
    <property type="entry name" value="HAUS6_N"/>
    <property type="match status" value="1"/>
</dbReference>
<comment type="caution">
    <text evidence="3">The sequence shown here is derived from an EMBL/GenBank/DDBJ whole genome shotgun (WGS) entry which is preliminary data.</text>
</comment>
<feature type="compositionally biased region" description="Basic residues" evidence="1">
    <location>
        <begin position="690"/>
        <end position="700"/>
    </location>
</feature>